<feature type="region of interest" description="Disordered" evidence="1">
    <location>
        <begin position="261"/>
        <end position="322"/>
    </location>
</feature>
<accession>A0AAJ0FL45</accession>
<reference evidence="2" key="1">
    <citation type="submission" date="2023-06" db="EMBL/GenBank/DDBJ databases">
        <title>Genome-scale phylogeny and comparative genomics of the fungal order Sordariales.</title>
        <authorList>
            <consortium name="Lawrence Berkeley National Laboratory"/>
            <person name="Hensen N."/>
            <person name="Bonometti L."/>
            <person name="Westerberg I."/>
            <person name="Brannstrom I.O."/>
            <person name="Guillou S."/>
            <person name="Cros-Aarteil S."/>
            <person name="Calhoun S."/>
            <person name="Haridas S."/>
            <person name="Kuo A."/>
            <person name="Mondo S."/>
            <person name="Pangilinan J."/>
            <person name="Riley R."/>
            <person name="Labutti K."/>
            <person name="Andreopoulos B."/>
            <person name="Lipzen A."/>
            <person name="Chen C."/>
            <person name="Yanf M."/>
            <person name="Daum C."/>
            <person name="Ng V."/>
            <person name="Clum A."/>
            <person name="Steindorff A."/>
            <person name="Ohm R."/>
            <person name="Martin F."/>
            <person name="Silar P."/>
            <person name="Natvig D."/>
            <person name="Lalanne C."/>
            <person name="Gautier V."/>
            <person name="Ament-Velasquez S.L."/>
            <person name="Kruys A."/>
            <person name="Hutchinson M.I."/>
            <person name="Powell A.J."/>
            <person name="Barry K."/>
            <person name="Miller A.N."/>
            <person name="Grigoriev I.V."/>
            <person name="Debuchy R."/>
            <person name="Gladieux P."/>
            <person name="Thoren M.H."/>
            <person name="Johannesson H."/>
        </authorList>
    </citation>
    <scope>NUCLEOTIDE SEQUENCE</scope>
    <source>
        <strain evidence="2">8032-3</strain>
    </source>
</reference>
<sequence length="565" mass="62565">MAAKPFMSSTCLPKPLSFTSDDDDCTLYSDVDSMYSVSDVSANSSESYSAIDTLPTFRLAGVDGDKPAVYEAWNVYLSADLKKIVSGVKVCGISAFQRYRQFRGSISTTSELYDQGELSQMHLDTLSEYHAKNERTWASRLIRGPARSYEDDIDRRIRKLPGPVQSEINQLLADRENASSNRYHNRAWTVVLMQEQLHYRFADANPTAVKKHKVRFWKNPGKGTCRDYFIIIRGTEGRPVNDEKGVRAFKRFGNPWKDADKAECREKARQGKIKRTVDRMKPNPPGTPRPWGEPSPRSPRESHLYAPPPPRPQFMVPGSSHRPPAYSPAPGYFCPPAAPTPPVSYPPPPGAPGAGGVPHPTVYPYQHQQQPTASRLPPTRPSVTYYSAGLTQDPRFGHPPTGHTFYNYRAPTYFNPRPMYTPERYSFQPPPVPTFSMTPAVSQPPPTRPVPFSDVRHTSGFQITDSQPPAGVDHAECSGISCAICRHRNPTNHGTDPARPPSLPPAPESCSAQPSPPPPGRGVPSPLGLYPRWQSAPDLRRFSGGDAGNLVNSPVPVEKEEVADK</sequence>
<dbReference type="RefSeq" id="XP_060282502.1">
    <property type="nucleotide sequence ID" value="XM_060430037.1"/>
</dbReference>
<protein>
    <submittedName>
        <fullName evidence="2">Uncharacterized protein</fullName>
    </submittedName>
</protein>
<evidence type="ECO:0000313" key="3">
    <source>
        <dbReference type="Proteomes" id="UP001244011"/>
    </source>
</evidence>
<evidence type="ECO:0000256" key="1">
    <source>
        <dbReference type="SAM" id="MobiDB-lite"/>
    </source>
</evidence>
<dbReference type="Proteomes" id="UP001244011">
    <property type="component" value="Unassembled WGS sequence"/>
</dbReference>
<keyword evidence="3" id="KW-1185">Reference proteome</keyword>
<dbReference type="AlphaFoldDB" id="A0AAJ0FL45"/>
<name>A0AAJ0FL45_9PEZI</name>
<dbReference type="GeneID" id="85313224"/>
<feature type="compositionally biased region" description="Pro residues" evidence="1">
    <location>
        <begin position="498"/>
        <end position="507"/>
    </location>
</feature>
<feature type="compositionally biased region" description="Pro residues" evidence="1">
    <location>
        <begin position="282"/>
        <end position="297"/>
    </location>
</feature>
<comment type="caution">
    <text evidence="2">The sequence shown here is derived from an EMBL/GenBank/DDBJ whole genome shotgun (WGS) entry which is preliminary data.</text>
</comment>
<organism evidence="2 3">
    <name type="scientific">Phialemonium atrogriseum</name>
    <dbReference type="NCBI Taxonomy" id="1093897"/>
    <lineage>
        <taxon>Eukaryota</taxon>
        <taxon>Fungi</taxon>
        <taxon>Dikarya</taxon>
        <taxon>Ascomycota</taxon>
        <taxon>Pezizomycotina</taxon>
        <taxon>Sordariomycetes</taxon>
        <taxon>Sordariomycetidae</taxon>
        <taxon>Cephalothecales</taxon>
        <taxon>Cephalothecaceae</taxon>
        <taxon>Phialemonium</taxon>
    </lineage>
</organism>
<feature type="compositionally biased region" description="Basic and acidic residues" evidence="1">
    <location>
        <begin position="261"/>
        <end position="281"/>
    </location>
</feature>
<gene>
    <name evidence="2" type="ORF">QBC33DRAFT_560192</name>
</gene>
<feature type="region of interest" description="Disordered" evidence="1">
    <location>
        <begin position="492"/>
        <end position="565"/>
    </location>
</feature>
<evidence type="ECO:0000313" key="2">
    <source>
        <dbReference type="EMBL" id="KAK1766289.1"/>
    </source>
</evidence>
<proteinExistence type="predicted"/>
<dbReference type="EMBL" id="MU839012">
    <property type="protein sequence ID" value="KAK1766289.1"/>
    <property type="molecule type" value="Genomic_DNA"/>
</dbReference>